<dbReference type="GO" id="GO:0016787">
    <property type="term" value="F:hydrolase activity"/>
    <property type="evidence" value="ECO:0007669"/>
    <property type="project" value="InterPro"/>
</dbReference>
<accession>A0A383EEA8</accession>
<feature type="non-terminal residue" evidence="2">
    <location>
        <position position="102"/>
    </location>
</feature>
<protein>
    <recommendedName>
        <fullName evidence="1">Phospholipase/carboxylesterase/thioesterase domain-containing protein</fullName>
    </recommendedName>
</protein>
<dbReference type="Pfam" id="PF02230">
    <property type="entry name" value="Abhydrolase_2"/>
    <property type="match status" value="1"/>
</dbReference>
<gene>
    <name evidence="2" type="ORF">METZ01_LOCUS507282</name>
</gene>
<dbReference type="EMBL" id="UINC01224697">
    <property type="protein sequence ID" value="SVE54428.1"/>
    <property type="molecule type" value="Genomic_DNA"/>
</dbReference>
<sequence length="102" mass="11462">MNNKTPLNGPCFESSEKPEKLVFLLHGYGDNAENFIPLATHLHDPELNINFYAPNAPSSIPQYPIGRQWFDLYPNGINFNEAGSAEKEILKQDCLSSLNLIK</sequence>
<dbReference type="InterPro" id="IPR003140">
    <property type="entry name" value="PLipase/COase/thioEstase"/>
</dbReference>
<dbReference type="InterPro" id="IPR029058">
    <property type="entry name" value="AB_hydrolase_fold"/>
</dbReference>
<dbReference type="SUPFAM" id="SSF53474">
    <property type="entry name" value="alpha/beta-Hydrolases"/>
    <property type="match status" value="1"/>
</dbReference>
<dbReference type="AlphaFoldDB" id="A0A383EEA8"/>
<evidence type="ECO:0000259" key="1">
    <source>
        <dbReference type="Pfam" id="PF02230"/>
    </source>
</evidence>
<name>A0A383EEA8_9ZZZZ</name>
<feature type="domain" description="Phospholipase/carboxylesterase/thioesterase" evidence="1">
    <location>
        <begin position="14"/>
        <end position="81"/>
    </location>
</feature>
<reference evidence="2" key="1">
    <citation type="submission" date="2018-05" db="EMBL/GenBank/DDBJ databases">
        <authorList>
            <person name="Lanie J.A."/>
            <person name="Ng W.-L."/>
            <person name="Kazmierczak K.M."/>
            <person name="Andrzejewski T.M."/>
            <person name="Davidsen T.M."/>
            <person name="Wayne K.J."/>
            <person name="Tettelin H."/>
            <person name="Glass J.I."/>
            <person name="Rusch D."/>
            <person name="Podicherti R."/>
            <person name="Tsui H.-C.T."/>
            <person name="Winkler M.E."/>
        </authorList>
    </citation>
    <scope>NUCLEOTIDE SEQUENCE</scope>
</reference>
<dbReference type="Gene3D" id="3.40.50.1820">
    <property type="entry name" value="alpha/beta hydrolase"/>
    <property type="match status" value="1"/>
</dbReference>
<evidence type="ECO:0000313" key="2">
    <source>
        <dbReference type="EMBL" id="SVE54428.1"/>
    </source>
</evidence>
<proteinExistence type="predicted"/>
<organism evidence="2">
    <name type="scientific">marine metagenome</name>
    <dbReference type="NCBI Taxonomy" id="408172"/>
    <lineage>
        <taxon>unclassified sequences</taxon>
        <taxon>metagenomes</taxon>
        <taxon>ecological metagenomes</taxon>
    </lineage>
</organism>